<dbReference type="GO" id="GO:0030010">
    <property type="term" value="P:establishment of cell polarity"/>
    <property type="evidence" value="ECO:0007669"/>
    <property type="project" value="TreeGrafter"/>
</dbReference>
<keyword evidence="2" id="KW-0472">Membrane</keyword>
<dbReference type="EMBL" id="KN833016">
    <property type="protein sequence ID" value="KIM78511.1"/>
    <property type="molecule type" value="Genomic_DNA"/>
</dbReference>
<dbReference type="GO" id="GO:0009986">
    <property type="term" value="C:cell surface"/>
    <property type="evidence" value="ECO:0007669"/>
    <property type="project" value="TreeGrafter"/>
</dbReference>
<dbReference type="GO" id="GO:0030427">
    <property type="term" value="C:site of polarized growth"/>
    <property type="evidence" value="ECO:0007669"/>
    <property type="project" value="TreeGrafter"/>
</dbReference>
<feature type="compositionally biased region" description="Polar residues" evidence="1">
    <location>
        <begin position="186"/>
        <end position="199"/>
    </location>
</feature>
<dbReference type="GO" id="GO:0005576">
    <property type="term" value="C:extracellular region"/>
    <property type="evidence" value="ECO:0007669"/>
    <property type="project" value="TreeGrafter"/>
</dbReference>
<dbReference type="PANTHER" id="PTHR35778">
    <property type="entry name" value="SIGNALING MUCIN HKR1-RELATED"/>
    <property type="match status" value="1"/>
</dbReference>
<proteinExistence type="predicted"/>
<accession>A0A0C3FEZ7</accession>
<feature type="region of interest" description="Disordered" evidence="1">
    <location>
        <begin position="55"/>
        <end position="78"/>
    </location>
</feature>
<dbReference type="GO" id="GO:0006972">
    <property type="term" value="P:hyperosmotic response"/>
    <property type="evidence" value="ECO:0007669"/>
    <property type="project" value="TreeGrafter"/>
</dbReference>
<name>A0A0C3FEZ7_PILCF</name>
<keyword evidence="2" id="KW-1133">Transmembrane helix</keyword>
<keyword evidence="4" id="KW-1185">Reference proteome</keyword>
<dbReference type="STRING" id="765440.A0A0C3FEZ7"/>
<dbReference type="HOGENOM" id="CLU_1372668_0_0_1"/>
<evidence type="ECO:0000313" key="4">
    <source>
        <dbReference type="Proteomes" id="UP000054166"/>
    </source>
</evidence>
<dbReference type="PANTHER" id="PTHR35778:SF1">
    <property type="entry name" value="SIGNALING MUCIN HKR1-RELATED"/>
    <property type="match status" value="1"/>
</dbReference>
<dbReference type="InParanoid" id="A0A0C3FEZ7"/>
<evidence type="ECO:0000256" key="1">
    <source>
        <dbReference type="SAM" id="MobiDB-lite"/>
    </source>
</evidence>
<gene>
    <name evidence="3" type="ORF">PILCRDRAFT_98399</name>
</gene>
<dbReference type="OrthoDB" id="3366093at2759"/>
<dbReference type="GO" id="GO:0005886">
    <property type="term" value="C:plasma membrane"/>
    <property type="evidence" value="ECO:0007669"/>
    <property type="project" value="InterPro"/>
</dbReference>
<organism evidence="3 4">
    <name type="scientific">Piloderma croceum (strain F 1598)</name>
    <dbReference type="NCBI Taxonomy" id="765440"/>
    <lineage>
        <taxon>Eukaryota</taxon>
        <taxon>Fungi</taxon>
        <taxon>Dikarya</taxon>
        <taxon>Basidiomycota</taxon>
        <taxon>Agaricomycotina</taxon>
        <taxon>Agaricomycetes</taxon>
        <taxon>Agaricomycetidae</taxon>
        <taxon>Atheliales</taxon>
        <taxon>Atheliaceae</taxon>
        <taxon>Piloderma</taxon>
    </lineage>
</organism>
<evidence type="ECO:0000256" key="2">
    <source>
        <dbReference type="SAM" id="Phobius"/>
    </source>
</evidence>
<dbReference type="InterPro" id="IPR039295">
    <property type="entry name" value="MSB2"/>
</dbReference>
<feature type="region of interest" description="Disordered" evidence="1">
    <location>
        <begin position="175"/>
        <end position="199"/>
    </location>
</feature>
<dbReference type="GO" id="GO:0001402">
    <property type="term" value="P:signal transduction involved in filamentous growth"/>
    <property type="evidence" value="ECO:0007669"/>
    <property type="project" value="TreeGrafter"/>
</dbReference>
<keyword evidence="2" id="KW-0812">Transmembrane</keyword>
<dbReference type="GO" id="GO:0031505">
    <property type="term" value="P:fungal-type cell wall organization"/>
    <property type="evidence" value="ECO:0007669"/>
    <property type="project" value="TreeGrafter"/>
</dbReference>
<dbReference type="AlphaFoldDB" id="A0A0C3FEZ7"/>
<sequence>MLRTLYMGYIPTDTVNTLAAQIKARSSEFYTNTTGISNELASHVDAGFAINTVSDPNAGTDGSGTGGSTNGNSGSSSKTRQDAIIGVVSALGALAVLILGFLIHRSWKRRQEFAHRRLSDPDRVAVGARPEGQEFDRDSLGGQRRRSFYYAEDSLIGAQGGADDHYDYHASPDNGMRERRPIVPGTISSPYLQQSSMNW</sequence>
<dbReference type="GO" id="GO:0007232">
    <property type="term" value="P:osmosensory signaling pathway via Sho1 osmosensor"/>
    <property type="evidence" value="ECO:0007669"/>
    <property type="project" value="InterPro"/>
</dbReference>
<dbReference type="GO" id="GO:0005034">
    <property type="term" value="F:osmosensor activity"/>
    <property type="evidence" value="ECO:0007669"/>
    <property type="project" value="InterPro"/>
</dbReference>
<feature type="transmembrane region" description="Helical" evidence="2">
    <location>
        <begin position="83"/>
        <end position="103"/>
    </location>
</feature>
<protein>
    <submittedName>
        <fullName evidence="3">Uncharacterized protein</fullName>
    </submittedName>
</protein>
<dbReference type="Proteomes" id="UP000054166">
    <property type="component" value="Unassembled WGS sequence"/>
</dbReference>
<reference evidence="4" key="2">
    <citation type="submission" date="2015-01" db="EMBL/GenBank/DDBJ databases">
        <title>Evolutionary Origins and Diversification of the Mycorrhizal Mutualists.</title>
        <authorList>
            <consortium name="DOE Joint Genome Institute"/>
            <consortium name="Mycorrhizal Genomics Consortium"/>
            <person name="Kohler A."/>
            <person name="Kuo A."/>
            <person name="Nagy L.G."/>
            <person name="Floudas D."/>
            <person name="Copeland A."/>
            <person name="Barry K.W."/>
            <person name="Cichocki N."/>
            <person name="Veneault-Fourrey C."/>
            <person name="LaButti K."/>
            <person name="Lindquist E.A."/>
            <person name="Lipzen A."/>
            <person name="Lundell T."/>
            <person name="Morin E."/>
            <person name="Murat C."/>
            <person name="Riley R."/>
            <person name="Ohm R."/>
            <person name="Sun H."/>
            <person name="Tunlid A."/>
            <person name="Henrissat B."/>
            <person name="Grigoriev I.V."/>
            <person name="Hibbett D.S."/>
            <person name="Martin F."/>
        </authorList>
    </citation>
    <scope>NUCLEOTIDE SEQUENCE [LARGE SCALE GENOMIC DNA]</scope>
    <source>
        <strain evidence="4">F 1598</strain>
    </source>
</reference>
<evidence type="ECO:0000313" key="3">
    <source>
        <dbReference type="EMBL" id="KIM78511.1"/>
    </source>
</evidence>
<reference evidence="3 4" key="1">
    <citation type="submission" date="2014-04" db="EMBL/GenBank/DDBJ databases">
        <authorList>
            <consortium name="DOE Joint Genome Institute"/>
            <person name="Kuo A."/>
            <person name="Tarkka M."/>
            <person name="Buscot F."/>
            <person name="Kohler A."/>
            <person name="Nagy L.G."/>
            <person name="Floudas D."/>
            <person name="Copeland A."/>
            <person name="Barry K.W."/>
            <person name="Cichocki N."/>
            <person name="Veneault-Fourrey C."/>
            <person name="LaButti K."/>
            <person name="Lindquist E.A."/>
            <person name="Lipzen A."/>
            <person name="Lundell T."/>
            <person name="Morin E."/>
            <person name="Murat C."/>
            <person name="Sun H."/>
            <person name="Tunlid A."/>
            <person name="Henrissat B."/>
            <person name="Grigoriev I.V."/>
            <person name="Hibbett D.S."/>
            <person name="Martin F."/>
            <person name="Nordberg H.P."/>
            <person name="Cantor M.N."/>
            <person name="Hua S.X."/>
        </authorList>
    </citation>
    <scope>NUCLEOTIDE SEQUENCE [LARGE SCALE GENOMIC DNA]</scope>
    <source>
        <strain evidence="3 4">F 1598</strain>
    </source>
</reference>